<feature type="compositionally biased region" description="Polar residues" evidence="1">
    <location>
        <begin position="51"/>
        <end position="61"/>
    </location>
</feature>
<dbReference type="PROSITE" id="PS50181">
    <property type="entry name" value="FBOX"/>
    <property type="match status" value="1"/>
</dbReference>
<feature type="region of interest" description="Disordered" evidence="1">
    <location>
        <begin position="32"/>
        <end position="64"/>
    </location>
</feature>
<evidence type="ECO:0000259" key="2">
    <source>
        <dbReference type="PROSITE" id="PS50181"/>
    </source>
</evidence>
<dbReference type="SMART" id="SM00256">
    <property type="entry name" value="FBOX"/>
    <property type="match status" value="1"/>
</dbReference>
<organism evidence="3 4">
    <name type="scientific">Lithocarpus litseifolius</name>
    <dbReference type="NCBI Taxonomy" id="425828"/>
    <lineage>
        <taxon>Eukaryota</taxon>
        <taxon>Viridiplantae</taxon>
        <taxon>Streptophyta</taxon>
        <taxon>Embryophyta</taxon>
        <taxon>Tracheophyta</taxon>
        <taxon>Spermatophyta</taxon>
        <taxon>Magnoliopsida</taxon>
        <taxon>eudicotyledons</taxon>
        <taxon>Gunneridae</taxon>
        <taxon>Pentapetalae</taxon>
        <taxon>rosids</taxon>
        <taxon>fabids</taxon>
        <taxon>Fagales</taxon>
        <taxon>Fagaceae</taxon>
        <taxon>Lithocarpus</taxon>
    </lineage>
</organism>
<comment type="caution">
    <text evidence="3">The sequence shown here is derived from an EMBL/GenBank/DDBJ whole genome shotgun (WGS) entry which is preliminary data.</text>
</comment>
<sequence length="129" mass="14834">MRRSRSVLMRIVTNGSLVCWCEEGAGAGAGLRLSLSKPRRSQSESDDCSEPLSQPQGNNIHRNPCKRQKIAKVKELPEDILVDILMTLPIKSLVRFKCVCNSWLSLITYPRFVRRHLNYHHHEKPLKEE</sequence>
<reference evidence="3 4" key="1">
    <citation type="submission" date="2024-01" db="EMBL/GenBank/DDBJ databases">
        <title>A telomere-to-telomere, gap-free genome of sweet tea (Lithocarpus litseifolius).</title>
        <authorList>
            <person name="Zhou J."/>
        </authorList>
    </citation>
    <scope>NUCLEOTIDE SEQUENCE [LARGE SCALE GENOMIC DNA]</scope>
    <source>
        <strain evidence="3">Zhou-2022a</strain>
        <tissue evidence="3">Leaf</tissue>
    </source>
</reference>
<keyword evidence="4" id="KW-1185">Reference proteome</keyword>
<feature type="domain" description="F-box" evidence="2">
    <location>
        <begin position="70"/>
        <end position="116"/>
    </location>
</feature>
<gene>
    <name evidence="3" type="ORF">SO802_014654</name>
</gene>
<dbReference type="Gene3D" id="1.20.1280.50">
    <property type="match status" value="1"/>
</dbReference>
<dbReference type="PANTHER" id="PTHR31672:SF13">
    <property type="entry name" value="F-BOX PROTEIN CPR30-LIKE"/>
    <property type="match status" value="1"/>
</dbReference>
<dbReference type="InterPro" id="IPR036047">
    <property type="entry name" value="F-box-like_dom_sf"/>
</dbReference>
<evidence type="ECO:0000313" key="3">
    <source>
        <dbReference type="EMBL" id="KAL0000873.1"/>
    </source>
</evidence>
<proteinExistence type="predicted"/>
<protein>
    <recommendedName>
        <fullName evidence="2">F-box domain-containing protein</fullName>
    </recommendedName>
</protein>
<evidence type="ECO:0000256" key="1">
    <source>
        <dbReference type="SAM" id="MobiDB-lite"/>
    </source>
</evidence>
<dbReference type="EMBL" id="JAZDWU010000005">
    <property type="protein sequence ID" value="KAL0000873.1"/>
    <property type="molecule type" value="Genomic_DNA"/>
</dbReference>
<dbReference type="AlphaFoldDB" id="A0AAW2CRK7"/>
<name>A0AAW2CRK7_9ROSI</name>
<accession>A0AAW2CRK7</accession>
<dbReference type="PANTHER" id="PTHR31672">
    <property type="entry name" value="BNACNNG10540D PROTEIN"/>
    <property type="match status" value="1"/>
</dbReference>
<dbReference type="InterPro" id="IPR050796">
    <property type="entry name" value="SCF_F-box_component"/>
</dbReference>
<evidence type="ECO:0000313" key="4">
    <source>
        <dbReference type="Proteomes" id="UP001459277"/>
    </source>
</evidence>
<dbReference type="SUPFAM" id="SSF81383">
    <property type="entry name" value="F-box domain"/>
    <property type="match status" value="1"/>
</dbReference>
<dbReference type="InterPro" id="IPR001810">
    <property type="entry name" value="F-box_dom"/>
</dbReference>
<dbReference type="Pfam" id="PF00646">
    <property type="entry name" value="F-box"/>
    <property type="match status" value="1"/>
</dbReference>
<dbReference type="CDD" id="cd22157">
    <property type="entry name" value="F-box_AtFBW1-like"/>
    <property type="match status" value="1"/>
</dbReference>
<dbReference type="Proteomes" id="UP001459277">
    <property type="component" value="Unassembled WGS sequence"/>
</dbReference>